<keyword evidence="1" id="KW-0812">Transmembrane</keyword>
<evidence type="ECO:0000313" key="3">
    <source>
        <dbReference type="Proteomes" id="UP001202328"/>
    </source>
</evidence>
<evidence type="ECO:0000256" key="1">
    <source>
        <dbReference type="SAM" id="Phobius"/>
    </source>
</evidence>
<feature type="transmembrane region" description="Helical" evidence="1">
    <location>
        <begin position="110"/>
        <end position="133"/>
    </location>
</feature>
<keyword evidence="3" id="KW-1185">Reference proteome</keyword>
<organism evidence="2 3">
    <name type="scientific">Papaver atlanticum</name>
    <dbReference type="NCBI Taxonomy" id="357466"/>
    <lineage>
        <taxon>Eukaryota</taxon>
        <taxon>Viridiplantae</taxon>
        <taxon>Streptophyta</taxon>
        <taxon>Embryophyta</taxon>
        <taxon>Tracheophyta</taxon>
        <taxon>Spermatophyta</taxon>
        <taxon>Magnoliopsida</taxon>
        <taxon>Ranunculales</taxon>
        <taxon>Papaveraceae</taxon>
        <taxon>Papaveroideae</taxon>
        <taxon>Papaver</taxon>
    </lineage>
</organism>
<gene>
    <name evidence="2" type="ORF">MKW98_019711</name>
</gene>
<dbReference type="AlphaFoldDB" id="A0AAD4TFE9"/>
<keyword evidence="1" id="KW-1133">Transmembrane helix</keyword>
<feature type="transmembrane region" description="Helical" evidence="1">
    <location>
        <begin position="153"/>
        <end position="175"/>
    </location>
</feature>
<evidence type="ECO:0000313" key="2">
    <source>
        <dbReference type="EMBL" id="KAI3954580.1"/>
    </source>
</evidence>
<sequence length="215" mass="24099">MSTSTIRSSKLANLHQRFCRYVCKLLEACNVLEIAGVAEEVKLTSNCSSPKSTKQVDIDVEKYCQNNESTRPTVENFRSGDDSFHADGQCGHPQCWCLLLKRMNKSKDRFVEVLLMVCSFLLSFANAGAFYFIQALTTVGSHADPVLKRSLAALNRVFVASFLCNFLGAFVLLILQSRREYHQYKKFSLVVSNAASFLLMVLGYGLLIAFNVGRR</sequence>
<comment type="caution">
    <text evidence="2">The sequence shown here is derived from an EMBL/GenBank/DDBJ whole genome shotgun (WGS) entry which is preliminary data.</text>
</comment>
<name>A0AAD4TFE9_9MAGN</name>
<protein>
    <submittedName>
        <fullName evidence="2">Uncharacterized protein</fullName>
    </submittedName>
</protein>
<keyword evidence="1" id="KW-0472">Membrane</keyword>
<proteinExistence type="predicted"/>
<accession>A0AAD4TFE9</accession>
<dbReference type="Proteomes" id="UP001202328">
    <property type="component" value="Unassembled WGS sequence"/>
</dbReference>
<feature type="transmembrane region" description="Helical" evidence="1">
    <location>
        <begin position="187"/>
        <end position="210"/>
    </location>
</feature>
<dbReference type="EMBL" id="JAJJMB010001902">
    <property type="protein sequence ID" value="KAI3954580.1"/>
    <property type="molecule type" value="Genomic_DNA"/>
</dbReference>
<reference evidence="2" key="1">
    <citation type="submission" date="2022-04" db="EMBL/GenBank/DDBJ databases">
        <title>A functionally conserved STORR gene fusion in Papaver species that diverged 16.8 million years ago.</title>
        <authorList>
            <person name="Catania T."/>
        </authorList>
    </citation>
    <scope>NUCLEOTIDE SEQUENCE</scope>
    <source>
        <strain evidence="2">S-188037</strain>
    </source>
</reference>